<dbReference type="STRING" id="426128.SAMN05660297_03546"/>
<dbReference type="InterPro" id="IPR050707">
    <property type="entry name" value="HTH_MetabolicPath_Reg"/>
</dbReference>
<evidence type="ECO:0000256" key="2">
    <source>
        <dbReference type="ARBA" id="ARBA00023125"/>
    </source>
</evidence>
<keyword evidence="1" id="KW-0805">Transcription regulation</keyword>
<dbReference type="InterPro" id="IPR014757">
    <property type="entry name" value="Tscrpt_reg_IclR_C"/>
</dbReference>
<dbReference type="Proteomes" id="UP000199568">
    <property type="component" value="Unassembled WGS sequence"/>
</dbReference>
<dbReference type="Pfam" id="PF01614">
    <property type="entry name" value="IclR_C"/>
    <property type="match status" value="1"/>
</dbReference>
<dbReference type="OrthoDB" id="9791752at2"/>
<dbReference type="InterPro" id="IPR005471">
    <property type="entry name" value="Tscrpt_reg_IclR_N"/>
</dbReference>
<dbReference type="InterPro" id="IPR029016">
    <property type="entry name" value="GAF-like_dom_sf"/>
</dbReference>
<dbReference type="CDD" id="cd00090">
    <property type="entry name" value="HTH_ARSR"/>
    <property type="match status" value="1"/>
</dbReference>
<dbReference type="PROSITE" id="PS51077">
    <property type="entry name" value="HTH_ICLR"/>
    <property type="match status" value="1"/>
</dbReference>
<proteinExistence type="predicted"/>
<dbReference type="SMART" id="SM00346">
    <property type="entry name" value="HTH_ICLR"/>
    <property type="match status" value="1"/>
</dbReference>
<organism evidence="6 7">
    <name type="scientific">Natronincola peptidivorans</name>
    <dbReference type="NCBI Taxonomy" id="426128"/>
    <lineage>
        <taxon>Bacteria</taxon>
        <taxon>Bacillati</taxon>
        <taxon>Bacillota</taxon>
        <taxon>Clostridia</taxon>
        <taxon>Peptostreptococcales</taxon>
        <taxon>Natronincolaceae</taxon>
        <taxon>Natronincola</taxon>
    </lineage>
</organism>
<accession>A0A1I0HAY1</accession>
<dbReference type="InterPro" id="IPR036388">
    <property type="entry name" value="WH-like_DNA-bd_sf"/>
</dbReference>
<dbReference type="Gene3D" id="3.30.450.40">
    <property type="match status" value="1"/>
</dbReference>
<dbReference type="PANTHER" id="PTHR30136">
    <property type="entry name" value="HELIX-TURN-HELIX TRANSCRIPTIONAL REGULATOR, ICLR FAMILY"/>
    <property type="match status" value="1"/>
</dbReference>
<keyword evidence="2" id="KW-0238">DNA-binding</keyword>
<keyword evidence="7" id="KW-1185">Reference proteome</keyword>
<dbReference type="AlphaFoldDB" id="A0A1I0HAY1"/>
<dbReference type="SUPFAM" id="SSF55781">
    <property type="entry name" value="GAF domain-like"/>
    <property type="match status" value="1"/>
</dbReference>
<dbReference type="InterPro" id="IPR036390">
    <property type="entry name" value="WH_DNA-bd_sf"/>
</dbReference>
<gene>
    <name evidence="6" type="ORF">SAMN05660297_03546</name>
</gene>
<evidence type="ECO:0000313" key="6">
    <source>
        <dbReference type="EMBL" id="SET79997.1"/>
    </source>
</evidence>
<feature type="domain" description="IclR-ED" evidence="5">
    <location>
        <begin position="75"/>
        <end position="258"/>
    </location>
</feature>
<dbReference type="GO" id="GO:0003677">
    <property type="term" value="F:DNA binding"/>
    <property type="evidence" value="ECO:0007669"/>
    <property type="project" value="UniProtKB-KW"/>
</dbReference>
<evidence type="ECO:0000256" key="3">
    <source>
        <dbReference type="ARBA" id="ARBA00023163"/>
    </source>
</evidence>
<dbReference type="Pfam" id="PF09339">
    <property type="entry name" value="HTH_IclR"/>
    <property type="match status" value="1"/>
</dbReference>
<reference evidence="6 7" key="1">
    <citation type="submission" date="2016-10" db="EMBL/GenBank/DDBJ databases">
        <authorList>
            <person name="de Groot N.N."/>
        </authorList>
    </citation>
    <scope>NUCLEOTIDE SEQUENCE [LARGE SCALE GENOMIC DNA]</scope>
    <source>
        <strain evidence="6 7">DSM 18979</strain>
    </source>
</reference>
<sequence>MTSVNAENKKTIGSVIKAIEIMDLLTASEDELGATEISHRLNLNVSGTYHILNTLKACNIIEQNYKTKKYRLGLKLWKIGKKAREQNQLALFMKPYLKELRNLTNETANLTILDHGEIVYIAQEESDRLVKMFTKIGAKAPLFCSGAGKVLLAFQPKEKQRNLIDGIVFHKFTDKTIANAAALQQELEKIQQKGYAYDDEEREYGVSCIAAPIFDFDNEVIAAMSISGPTSRFHRENTRKWTEEILQLTARISSELGYKGELNRIYRKKDS</sequence>
<evidence type="ECO:0000313" key="7">
    <source>
        <dbReference type="Proteomes" id="UP000199568"/>
    </source>
</evidence>
<evidence type="ECO:0000259" key="5">
    <source>
        <dbReference type="PROSITE" id="PS51078"/>
    </source>
</evidence>
<dbReference type="GO" id="GO:0003700">
    <property type="term" value="F:DNA-binding transcription factor activity"/>
    <property type="evidence" value="ECO:0007669"/>
    <property type="project" value="TreeGrafter"/>
</dbReference>
<dbReference type="RefSeq" id="WP_090446952.1">
    <property type="nucleotide sequence ID" value="NZ_FOHU01000036.1"/>
</dbReference>
<dbReference type="Gene3D" id="1.10.10.10">
    <property type="entry name" value="Winged helix-like DNA-binding domain superfamily/Winged helix DNA-binding domain"/>
    <property type="match status" value="1"/>
</dbReference>
<dbReference type="SUPFAM" id="SSF46785">
    <property type="entry name" value="Winged helix' DNA-binding domain"/>
    <property type="match status" value="1"/>
</dbReference>
<evidence type="ECO:0000256" key="1">
    <source>
        <dbReference type="ARBA" id="ARBA00023015"/>
    </source>
</evidence>
<dbReference type="PROSITE" id="PS51078">
    <property type="entry name" value="ICLR_ED"/>
    <property type="match status" value="1"/>
</dbReference>
<dbReference type="EMBL" id="FOHU01000036">
    <property type="protein sequence ID" value="SET79997.1"/>
    <property type="molecule type" value="Genomic_DNA"/>
</dbReference>
<protein>
    <submittedName>
        <fullName evidence="6">Transcriptional regulator, IclR family</fullName>
    </submittedName>
</protein>
<dbReference type="InterPro" id="IPR011991">
    <property type="entry name" value="ArsR-like_HTH"/>
</dbReference>
<dbReference type="GO" id="GO:0045892">
    <property type="term" value="P:negative regulation of DNA-templated transcription"/>
    <property type="evidence" value="ECO:0007669"/>
    <property type="project" value="TreeGrafter"/>
</dbReference>
<feature type="domain" description="HTH iclR-type" evidence="4">
    <location>
        <begin position="12"/>
        <end position="74"/>
    </location>
</feature>
<dbReference type="PANTHER" id="PTHR30136:SF24">
    <property type="entry name" value="HTH-TYPE TRANSCRIPTIONAL REPRESSOR ALLR"/>
    <property type="match status" value="1"/>
</dbReference>
<evidence type="ECO:0000259" key="4">
    <source>
        <dbReference type="PROSITE" id="PS51077"/>
    </source>
</evidence>
<keyword evidence="3" id="KW-0804">Transcription</keyword>
<name>A0A1I0HAY1_9FIRM</name>